<dbReference type="Pfam" id="PF00005">
    <property type="entry name" value="ABC_tran"/>
    <property type="match status" value="1"/>
</dbReference>
<comment type="caution">
    <text evidence="11">The sequence shown here is derived from an EMBL/GenBank/DDBJ whole genome shotgun (WGS) entry which is preliminary data.</text>
</comment>
<keyword evidence="4 11" id="KW-0067">ATP-binding</keyword>
<evidence type="ECO:0000313" key="12">
    <source>
        <dbReference type="Proteomes" id="UP001161691"/>
    </source>
</evidence>
<feature type="transmembrane region" description="Helical" evidence="8">
    <location>
        <begin position="105"/>
        <end position="131"/>
    </location>
</feature>
<accession>A0ABT6THK6</accession>
<dbReference type="PROSITE" id="PS00211">
    <property type="entry name" value="ABC_TRANSPORTER_1"/>
    <property type="match status" value="1"/>
</dbReference>
<dbReference type="Gene3D" id="3.40.50.300">
    <property type="entry name" value="P-loop containing nucleotide triphosphate hydrolases"/>
    <property type="match status" value="1"/>
</dbReference>
<evidence type="ECO:0000256" key="5">
    <source>
        <dbReference type="ARBA" id="ARBA00022989"/>
    </source>
</evidence>
<keyword evidence="5 8" id="KW-1133">Transmembrane helix</keyword>
<evidence type="ECO:0000256" key="8">
    <source>
        <dbReference type="SAM" id="Phobius"/>
    </source>
</evidence>
<feature type="transmembrane region" description="Helical" evidence="8">
    <location>
        <begin position="63"/>
        <end position="85"/>
    </location>
</feature>
<evidence type="ECO:0000256" key="2">
    <source>
        <dbReference type="ARBA" id="ARBA00022692"/>
    </source>
</evidence>
<keyword evidence="3" id="KW-0547">Nucleotide-binding</keyword>
<dbReference type="InterPro" id="IPR027417">
    <property type="entry name" value="P-loop_NTPase"/>
</dbReference>
<dbReference type="PANTHER" id="PTHR43394:SF1">
    <property type="entry name" value="ATP-BINDING CASSETTE SUB-FAMILY B MEMBER 10, MITOCHONDRIAL"/>
    <property type="match status" value="1"/>
</dbReference>
<dbReference type="CDD" id="cd03254">
    <property type="entry name" value="ABCC_Glucan_exporter_like"/>
    <property type="match status" value="1"/>
</dbReference>
<comment type="subcellular location">
    <subcellularLocation>
        <location evidence="1">Cell membrane</location>
        <topology evidence="1">Multi-pass membrane protein</topology>
    </subcellularLocation>
</comment>
<evidence type="ECO:0000256" key="3">
    <source>
        <dbReference type="ARBA" id="ARBA00022741"/>
    </source>
</evidence>
<dbReference type="InterPro" id="IPR011527">
    <property type="entry name" value="ABC1_TM_dom"/>
</dbReference>
<dbReference type="Proteomes" id="UP001161691">
    <property type="component" value="Unassembled WGS sequence"/>
</dbReference>
<dbReference type="InterPro" id="IPR017871">
    <property type="entry name" value="ABC_transporter-like_CS"/>
</dbReference>
<dbReference type="Gene3D" id="1.20.1560.10">
    <property type="entry name" value="ABC transporter type 1, transmembrane domain"/>
    <property type="match status" value="1"/>
</dbReference>
<sequence length="636" mass="67628">MSRASDRLNERPAAPAAPIRGPGGPGGTGAGAGPRGRGPVQKPKAFGQTVRRLLSYLRTERRLLAIVFLFTLASAGAALLGPYLIGRAIDAMHGPGSVDFGALHVLFALMAAAYAMDASLTFVQSWLMAGVSQRAVSRLRSGLFAKLHGLPLSYFDTRRHGEIMSRLSNDIDNVSTSLSQTVVQLMAGAVAIVGSLVMMLVLSPLLTLAGLVTAPLVYLLARVVTRRTGRLFKEQQAYLGRLNGQIEESVTGLSLVKAFGRESRSVAEFDEVNRSLSEIGIRAQIWSGLLMPLLSVINNIGFATVAVVGSVLAVKGHISVGVIASFLSYSRQFARPLNDIANVYNVLQSGVAGAERVFEVLDEREEAGDRPDAAELAPGSLDVVFEDVSFGYNPARPILNGVSFEAQSGTSVALVGPTGAGKTTIVQLLNRFYDVTEGAIRIGGRDIRDYTRSSLRSAFGVVLQDTYLFSGTIRDNIKYGNPGASDEEMIESAKLVGADAFIKRLPGRYDTQLSENGGSLSQGQKQLLAIARVMLARPSILILDEATSSVDTRTELQIQKALLTVMKGRTSFVIAHRLNTIRGADQILVIADGGIAERGTHEELLAHGGAYYRMFESQFGAGAAQGLSGGTSATGT</sequence>
<feature type="region of interest" description="Disordered" evidence="7">
    <location>
        <begin position="1"/>
        <end position="43"/>
    </location>
</feature>
<dbReference type="SMART" id="SM00382">
    <property type="entry name" value="AAA"/>
    <property type="match status" value="1"/>
</dbReference>
<keyword evidence="2 8" id="KW-0812">Transmembrane</keyword>
<dbReference type="InterPro" id="IPR036640">
    <property type="entry name" value="ABC1_TM_sf"/>
</dbReference>
<dbReference type="EMBL" id="JAGRPV010000001">
    <property type="protein sequence ID" value="MDI4646066.1"/>
    <property type="molecule type" value="Genomic_DNA"/>
</dbReference>
<feature type="domain" description="ABC transporter" evidence="9">
    <location>
        <begin position="383"/>
        <end position="617"/>
    </location>
</feature>
<evidence type="ECO:0000256" key="1">
    <source>
        <dbReference type="ARBA" id="ARBA00004651"/>
    </source>
</evidence>
<keyword evidence="6 8" id="KW-0472">Membrane</keyword>
<evidence type="ECO:0000259" key="9">
    <source>
        <dbReference type="PROSITE" id="PS50893"/>
    </source>
</evidence>
<feature type="transmembrane region" description="Helical" evidence="8">
    <location>
        <begin position="208"/>
        <end position="225"/>
    </location>
</feature>
<feature type="domain" description="ABC transmembrane type-1" evidence="10">
    <location>
        <begin position="65"/>
        <end position="349"/>
    </location>
</feature>
<dbReference type="RefSeq" id="WP_282908957.1">
    <property type="nucleotide sequence ID" value="NZ_JAGRPV010000001.1"/>
</dbReference>
<feature type="compositionally biased region" description="Low complexity" evidence="7">
    <location>
        <begin position="11"/>
        <end position="20"/>
    </location>
</feature>
<dbReference type="GO" id="GO:0005524">
    <property type="term" value="F:ATP binding"/>
    <property type="evidence" value="ECO:0007669"/>
    <property type="project" value="UniProtKB-KW"/>
</dbReference>
<proteinExistence type="predicted"/>
<evidence type="ECO:0000256" key="4">
    <source>
        <dbReference type="ARBA" id="ARBA00022840"/>
    </source>
</evidence>
<dbReference type="SUPFAM" id="SSF90123">
    <property type="entry name" value="ABC transporter transmembrane region"/>
    <property type="match status" value="1"/>
</dbReference>
<gene>
    <name evidence="11" type="ORF">KB449_13905</name>
</gene>
<feature type="transmembrane region" description="Helical" evidence="8">
    <location>
        <begin position="182"/>
        <end position="202"/>
    </location>
</feature>
<name>A0ABT6THK6_9BACL</name>
<evidence type="ECO:0000256" key="7">
    <source>
        <dbReference type="SAM" id="MobiDB-lite"/>
    </source>
</evidence>
<evidence type="ECO:0000259" key="10">
    <source>
        <dbReference type="PROSITE" id="PS50929"/>
    </source>
</evidence>
<dbReference type="PANTHER" id="PTHR43394">
    <property type="entry name" value="ATP-DEPENDENT PERMEASE MDL1, MITOCHONDRIAL"/>
    <property type="match status" value="1"/>
</dbReference>
<feature type="compositionally biased region" description="Gly residues" evidence="7">
    <location>
        <begin position="21"/>
        <end position="36"/>
    </location>
</feature>
<evidence type="ECO:0000313" key="11">
    <source>
        <dbReference type="EMBL" id="MDI4646066.1"/>
    </source>
</evidence>
<dbReference type="CDD" id="cd18547">
    <property type="entry name" value="ABC_6TM_Tm288_like"/>
    <property type="match status" value="1"/>
</dbReference>
<dbReference type="PROSITE" id="PS50929">
    <property type="entry name" value="ABC_TM1F"/>
    <property type="match status" value="1"/>
</dbReference>
<dbReference type="Pfam" id="PF00664">
    <property type="entry name" value="ABC_membrane"/>
    <property type="match status" value="1"/>
</dbReference>
<organism evidence="11 12">
    <name type="scientific">Cohnella hashimotonis</name>
    <dbReference type="NCBI Taxonomy" id="2826895"/>
    <lineage>
        <taxon>Bacteria</taxon>
        <taxon>Bacillati</taxon>
        <taxon>Bacillota</taxon>
        <taxon>Bacilli</taxon>
        <taxon>Bacillales</taxon>
        <taxon>Paenibacillaceae</taxon>
        <taxon>Cohnella</taxon>
    </lineage>
</organism>
<dbReference type="PROSITE" id="PS50893">
    <property type="entry name" value="ABC_TRANSPORTER_2"/>
    <property type="match status" value="1"/>
</dbReference>
<evidence type="ECO:0000256" key="6">
    <source>
        <dbReference type="ARBA" id="ARBA00023136"/>
    </source>
</evidence>
<dbReference type="SUPFAM" id="SSF52540">
    <property type="entry name" value="P-loop containing nucleoside triphosphate hydrolases"/>
    <property type="match status" value="1"/>
</dbReference>
<dbReference type="InterPro" id="IPR003439">
    <property type="entry name" value="ABC_transporter-like_ATP-bd"/>
</dbReference>
<feature type="transmembrane region" description="Helical" evidence="8">
    <location>
        <begin position="289"/>
        <end position="314"/>
    </location>
</feature>
<protein>
    <submittedName>
        <fullName evidence="11">ABC transporter ATP-binding protein</fullName>
    </submittedName>
</protein>
<dbReference type="InterPro" id="IPR039421">
    <property type="entry name" value="Type_1_exporter"/>
</dbReference>
<dbReference type="InterPro" id="IPR003593">
    <property type="entry name" value="AAA+_ATPase"/>
</dbReference>
<keyword evidence="12" id="KW-1185">Reference proteome</keyword>
<feature type="compositionally biased region" description="Basic and acidic residues" evidence="7">
    <location>
        <begin position="1"/>
        <end position="10"/>
    </location>
</feature>
<reference evidence="11" key="1">
    <citation type="submission" date="2023-04" db="EMBL/GenBank/DDBJ databases">
        <title>Comparative genomic analysis of Cohnella hashimotonis sp. nov., isolated from the International Space Station.</title>
        <authorList>
            <person name="Venkateswaran K."/>
            <person name="Simpson A."/>
        </authorList>
    </citation>
    <scope>NUCLEOTIDE SEQUENCE</scope>
    <source>
        <strain evidence="11">F6_2S_P_1</strain>
    </source>
</reference>